<dbReference type="Pfam" id="PF12833">
    <property type="entry name" value="HTH_18"/>
    <property type="match status" value="1"/>
</dbReference>
<dbReference type="Gene3D" id="1.10.10.60">
    <property type="entry name" value="Homeodomain-like"/>
    <property type="match status" value="2"/>
</dbReference>
<proteinExistence type="predicted"/>
<evidence type="ECO:0000256" key="1">
    <source>
        <dbReference type="ARBA" id="ARBA00023015"/>
    </source>
</evidence>
<name>A0A414J5D0_9FIRM</name>
<gene>
    <name evidence="5" type="ORF">DW740_10160</name>
</gene>
<sequence length="289" mass="34182">MRLERDNIPLDKDFPFQISEVVLTPKNSRPGTWHWHSYFEITCVIDGKGNYFVNGQEYTMEKDDVIIFNNVEPHGWNLIGDDMKLLVMIFSPEFIAEKISVFDTEYLKPFVERGSNFKNRIGREDEINPEIRVGIQEIYKEWQDRKEGYPLMIKANVLRILTMLIRSYQDESKSDEMLKEKKAAMKRLEQAFDYIDTHYCEKITLEEVASSVYMSANYFSSYFRKVTNISFSDYVTRMRINHARELLREGKKNVTEIAMECGFNNISNFYRLYKKHVGKTPKDEKSKNS</sequence>
<protein>
    <submittedName>
        <fullName evidence="5">AraC family transcriptional regulator</fullName>
    </submittedName>
</protein>
<dbReference type="InterPro" id="IPR009057">
    <property type="entry name" value="Homeodomain-like_sf"/>
</dbReference>
<dbReference type="GO" id="GO:0003700">
    <property type="term" value="F:DNA-binding transcription factor activity"/>
    <property type="evidence" value="ECO:0007669"/>
    <property type="project" value="InterPro"/>
</dbReference>
<dbReference type="InterPro" id="IPR037923">
    <property type="entry name" value="HTH-like"/>
</dbReference>
<dbReference type="PANTHER" id="PTHR43280:SF27">
    <property type="entry name" value="TRANSCRIPTIONAL REGULATOR MTLR"/>
    <property type="match status" value="1"/>
</dbReference>
<dbReference type="RefSeq" id="WP_118049309.1">
    <property type="nucleotide sequence ID" value="NZ_CABJFK010000007.1"/>
</dbReference>
<dbReference type="Gene3D" id="2.60.120.10">
    <property type="entry name" value="Jelly Rolls"/>
    <property type="match status" value="1"/>
</dbReference>
<dbReference type="InterPro" id="IPR018060">
    <property type="entry name" value="HTH_AraC"/>
</dbReference>
<evidence type="ECO:0000256" key="2">
    <source>
        <dbReference type="ARBA" id="ARBA00023125"/>
    </source>
</evidence>
<organism evidence="5 6">
    <name type="scientific">Blautia obeum</name>
    <dbReference type="NCBI Taxonomy" id="40520"/>
    <lineage>
        <taxon>Bacteria</taxon>
        <taxon>Bacillati</taxon>
        <taxon>Bacillota</taxon>
        <taxon>Clostridia</taxon>
        <taxon>Lachnospirales</taxon>
        <taxon>Lachnospiraceae</taxon>
        <taxon>Blautia</taxon>
    </lineage>
</organism>
<evidence type="ECO:0000259" key="4">
    <source>
        <dbReference type="PROSITE" id="PS01124"/>
    </source>
</evidence>
<dbReference type="InterPro" id="IPR013096">
    <property type="entry name" value="Cupin_2"/>
</dbReference>
<dbReference type="SUPFAM" id="SSF46689">
    <property type="entry name" value="Homeodomain-like"/>
    <property type="match status" value="2"/>
</dbReference>
<dbReference type="Pfam" id="PF07883">
    <property type="entry name" value="Cupin_2"/>
    <property type="match status" value="1"/>
</dbReference>
<keyword evidence="1" id="KW-0805">Transcription regulation</keyword>
<dbReference type="InterPro" id="IPR020449">
    <property type="entry name" value="Tscrpt_reg_AraC-type_HTH"/>
</dbReference>
<dbReference type="PROSITE" id="PS01124">
    <property type="entry name" value="HTH_ARAC_FAMILY_2"/>
    <property type="match status" value="1"/>
</dbReference>
<evidence type="ECO:0000256" key="3">
    <source>
        <dbReference type="ARBA" id="ARBA00023163"/>
    </source>
</evidence>
<dbReference type="Proteomes" id="UP000283745">
    <property type="component" value="Unassembled WGS sequence"/>
</dbReference>
<accession>A0A414J5D0</accession>
<keyword evidence="2" id="KW-0238">DNA-binding</keyword>
<comment type="caution">
    <text evidence="5">The sequence shown here is derived from an EMBL/GenBank/DDBJ whole genome shotgun (WGS) entry which is preliminary data.</text>
</comment>
<reference evidence="5 6" key="1">
    <citation type="submission" date="2018-08" db="EMBL/GenBank/DDBJ databases">
        <title>A genome reference for cultivated species of the human gut microbiota.</title>
        <authorList>
            <person name="Zou Y."/>
            <person name="Xue W."/>
            <person name="Luo G."/>
        </authorList>
    </citation>
    <scope>NUCLEOTIDE SEQUENCE [LARGE SCALE GENOMIC DNA]</scope>
    <source>
        <strain evidence="5 6">AM28-23</strain>
    </source>
</reference>
<dbReference type="SMART" id="SM00342">
    <property type="entry name" value="HTH_ARAC"/>
    <property type="match status" value="1"/>
</dbReference>
<keyword evidence="3" id="KW-0804">Transcription</keyword>
<dbReference type="InterPro" id="IPR014710">
    <property type="entry name" value="RmlC-like_jellyroll"/>
</dbReference>
<dbReference type="PROSITE" id="PS00041">
    <property type="entry name" value="HTH_ARAC_FAMILY_1"/>
    <property type="match status" value="1"/>
</dbReference>
<dbReference type="PRINTS" id="PR00032">
    <property type="entry name" value="HTHARAC"/>
</dbReference>
<dbReference type="SUPFAM" id="SSF51215">
    <property type="entry name" value="Regulatory protein AraC"/>
    <property type="match status" value="1"/>
</dbReference>
<feature type="domain" description="HTH araC/xylS-type" evidence="4">
    <location>
        <begin position="189"/>
        <end position="287"/>
    </location>
</feature>
<dbReference type="EMBL" id="QSKF01000007">
    <property type="protein sequence ID" value="RHE39591.1"/>
    <property type="molecule type" value="Genomic_DNA"/>
</dbReference>
<dbReference type="GO" id="GO:0043565">
    <property type="term" value="F:sequence-specific DNA binding"/>
    <property type="evidence" value="ECO:0007669"/>
    <property type="project" value="InterPro"/>
</dbReference>
<evidence type="ECO:0000313" key="6">
    <source>
        <dbReference type="Proteomes" id="UP000283745"/>
    </source>
</evidence>
<dbReference type="PANTHER" id="PTHR43280">
    <property type="entry name" value="ARAC-FAMILY TRANSCRIPTIONAL REGULATOR"/>
    <property type="match status" value="1"/>
</dbReference>
<dbReference type="AlphaFoldDB" id="A0A414J5D0"/>
<evidence type="ECO:0000313" key="5">
    <source>
        <dbReference type="EMBL" id="RHE39591.1"/>
    </source>
</evidence>
<dbReference type="InterPro" id="IPR018062">
    <property type="entry name" value="HTH_AraC-typ_CS"/>
</dbReference>